<reference evidence="8 9" key="2">
    <citation type="journal article" date="2016" name="J. Biotechnol.">
        <title>Complete genome sequence of Arthrobacter alpinus ERGS4:06, a yellow pigmented bacterium tolerant to cold and radiations isolated from Sikkim Himalaya.</title>
        <authorList>
            <person name="Kumar R."/>
            <person name="Singh D."/>
            <person name="Swarnkar M.K."/>
            <person name="Singh A.K."/>
            <person name="Kumar S."/>
        </authorList>
    </citation>
    <scope>NUCLEOTIDE SEQUENCE [LARGE SCALE GENOMIC DNA]</scope>
    <source>
        <strain evidence="8 9">ERGS4:06</strain>
    </source>
</reference>
<evidence type="ECO:0000313" key="9">
    <source>
        <dbReference type="Proteomes" id="UP000059574"/>
    </source>
</evidence>
<protein>
    <recommendedName>
        <fullName evidence="2">beta-glucosidase</fullName>
        <ecNumber evidence="2">3.2.1.21</ecNumber>
    </recommendedName>
</protein>
<name>A0A0S2LXW4_9MICC</name>
<dbReference type="EC" id="3.2.1.21" evidence="2"/>
<dbReference type="Gene3D" id="3.20.20.80">
    <property type="entry name" value="Glycosidases"/>
    <property type="match status" value="1"/>
</dbReference>
<dbReference type="RefSeq" id="WP_062287126.1">
    <property type="nucleotide sequence ID" value="NZ_CP013200.1"/>
</dbReference>
<gene>
    <name evidence="8" type="ORF">AS189_07680</name>
</gene>
<evidence type="ECO:0000256" key="5">
    <source>
        <dbReference type="PROSITE-ProRule" id="PRU10055"/>
    </source>
</evidence>
<feature type="active site" description="Nucleophile" evidence="5">
    <location>
        <position position="378"/>
    </location>
</feature>
<organism evidence="8 9">
    <name type="scientific">Arthrobacter alpinus</name>
    <dbReference type="NCBI Taxonomy" id="656366"/>
    <lineage>
        <taxon>Bacteria</taxon>
        <taxon>Bacillati</taxon>
        <taxon>Actinomycetota</taxon>
        <taxon>Actinomycetes</taxon>
        <taxon>Micrococcales</taxon>
        <taxon>Micrococcaceae</taxon>
        <taxon>Arthrobacter</taxon>
    </lineage>
</organism>
<evidence type="ECO:0000313" key="8">
    <source>
        <dbReference type="EMBL" id="ALO66394.1"/>
    </source>
</evidence>
<dbReference type="Pfam" id="PF00232">
    <property type="entry name" value="Glyco_hydro_1"/>
    <property type="match status" value="1"/>
</dbReference>
<dbReference type="SUPFAM" id="SSF51445">
    <property type="entry name" value="(Trans)glycosidases"/>
    <property type="match status" value="1"/>
</dbReference>
<dbReference type="InterPro" id="IPR033132">
    <property type="entry name" value="GH_1_N_CS"/>
</dbReference>
<comment type="similarity">
    <text evidence="1 6">Belongs to the glycosyl hydrolase 1 family.</text>
</comment>
<evidence type="ECO:0000256" key="3">
    <source>
        <dbReference type="ARBA" id="ARBA00022801"/>
    </source>
</evidence>
<dbReference type="PANTHER" id="PTHR10353">
    <property type="entry name" value="GLYCOSYL HYDROLASE"/>
    <property type="match status" value="1"/>
</dbReference>
<evidence type="ECO:0000256" key="4">
    <source>
        <dbReference type="ARBA" id="ARBA00023295"/>
    </source>
</evidence>
<evidence type="ECO:0000256" key="2">
    <source>
        <dbReference type="ARBA" id="ARBA00012744"/>
    </source>
</evidence>
<dbReference type="Proteomes" id="UP000059574">
    <property type="component" value="Chromosome"/>
</dbReference>
<dbReference type="AlphaFoldDB" id="A0A0S2LXW4"/>
<keyword evidence="3 7" id="KW-0378">Hydrolase</keyword>
<dbReference type="PROSITE" id="PS00653">
    <property type="entry name" value="GLYCOSYL_HYDROL_F1_2"/>
    <property type="match status" value="1"/>
</dbReference>
<dbReference type="InterPro" id="IPR018120">
    <property type="entry name" value="Glyco_hydro_1_AS"/>
</dbReference>
<dbReference type="InterPro" id="IPR001360">
    <property type="entry name" value="Glyco_hydro_1"/>
</dbReference>
<evidence type="ECO:0000256" key="6">
    <source>
        <dbReference type="RuleBase" id="RU003690"/>
    </source>
</evidence>
<evidence type="ECO:0000256" key="7">
    <source>
        <dbReference type="RuleBase" id="RU004468"/>
    </source>
</evidence>
<proteinExistence type="inferred from homology"/>
<dbReference type="GO" id="GO:0005829">
    <property type="term" value="C:cytosol"/>
    <property type="evidence" value="ECO:0007669"/>
    <property type="project" value="TreeGrafter"/>
</dbReference>
<dbReference type="PRINTS" id="PR00131">
    <property type="entry name" value="GLHYDRLASE1"/>
</dbReference>
<accession>A0A0S2LXW4</accession>
<evidence type="ECO:0000256" key="1">
    <source>
        <dbReference type="ARBA" id="ARBA00010838"/>
    </source>
</evidence>
<dbReference type="OrthoDB" id="9765195at2"/>
<dbReference type="PANTHER" id="PTHR10353:SF36">
    <property type="entry name" value="LP05116P"/>
    <property type="match status" value="1"/>
</dbReference>
<dbReference type="PROSITE" id="PS00572">
    <property type="entry name" value="GLYCOSYL_HYDROL_F1_1"/>
    <property type="match status" value="1"/>
</dbReference>
<sequence length="475" mass="52104">MDKPEFPRFPADFLWGVSTAAYQIEGGVREGGRGPSSWDAFVAEPGRVSNGDTGETACDHYHRYPEDIALMKELGVDAYRFSFSWSRVQPTGKGAVNGVGLGFYDKLVDGLLEAGIAPSPTLFHWDTPLELEQAGGWLNRDTAARFADYAQILGEHFADRIPRWITINEPVVVTMLGYGAGIHAPGLALGFDALPAAHHLLLAHGLGVQALRSAGASNIGIANNHALTWPASDREDDLRAAGIYDNLTNWIFSDPILTGAYPESMAPFLPSTPDGDLAIISTPIDWYGVNSYNPTMVGAPILGAPSSRTSASGASPAEDAALIDGHALDASLPFALREITGYPRTDFDWPIVPGAFTELLLGFKERYGDQLPPIYITENGAAINDGLDHEGRVRDTRRIDYTDTHLRALHDAMRAGVDVRGYFHWSLMDNFEWAAGFSQRFGLVHIDYETQKRTPKDSYYWYQELIRANSLPHPR</sequence>
<keyword evidence="4 7" id="KW-0326">Glycosidase</keyword>
<dbReference type="EMBL" id="CP013200">
    <property type="protein sequence ID" value="ALO66394.1"/>
    <property type="molecule type" value="Genomic_DNA"/>
</dbReference>
<reference evidence="9" key="1">
    <citation type="submission" date="2015-11" db="EMBL/GenBank/DDBJ databases">
        <authorList>
            <person name="Kumar R."/>
            <person name="Singh D."/>
            <person name="Swarnkar M.K."/>
            <person name="Singh A.K."/>
            <person name="Kumar S."/>
        </authorList>
    </citation>
    <scope>NUCLEOTIDE SEQUENCE [LARGE SCALE GENOMIC DNA]</scope>
    <source>
        <strain evidence="9">ERGS4:06</strain>
    </source>
</reference>
<dbReference type="InterPro" id="IPR017853">
    <property type="entry name" value="GH"/>
</dbReference>
<dbReference type="GO" id="GO:0016052">
    <property type="term" value="P:carbohydrate catabolic process"/>
    <property type="evidence" value="ECO:0007669"/>
    <property type="project" value="TreeGrafter"/>
</dbReference>
<dbReference type="GO" id="GO:0008422">
    <property type="term" value="F:beta-glucosidase activity"/>
    <property type="evidence" value="ECO:0007669"/>
    <property type="project" value="UniProtKB-EC"/>
</dbReference>
<dbReference type="FunFam" id="3.20.20.80:FF:000004">
    <property type="entry name" value="Beta-glucosidase 6-phospho-beta-glucosidase"/>
    <property type="match status" value="1"/>
</dbReference>